<name>A0A0K0N6J8_9CAUD</name>
<dbReference type="Proteomes" id="UP000204476">
    <property type="component" value="Genome"/>
</dbReference>
<dbReference type="KEGG" id="vg:26515993"/>
<organism evidence="1 2">
    <name type="scientific">Gordonia phage GTE8</name>
    <dbReference type="NCBI Taxonomy" id="1647475"/>
    <lineage>
        <taxon>Viruses</taxon>
        <taxon>Duplodnaviria</taxon>
        <taxon>Heunggongvirae</taxon>
        <taxon>Uroviricota</taxon>
        <taxon>Caudoviricetes</taxon>
        <taxon>Zierdtviridae</taxon>
        <taxon>Emilbogenvirinae</taxon>
        <taxon>Foxborovirus</taxon>
        <taxon>Foxborovirus GTE8</taxon>
    </lineage>
</organism>
<reference evidence="1 2" key="1">
    <citation type="journal article" date="2015" name="PLoS ONE">
        <title>Lysis to Kill: Evaluation of the Lytic Abilities, and Genomics of Nine Bacteriophages Infective for Gordonia spp. and Their Potential Use in Activated Sludge Foam Biocontrol.</title>
        <authorList>
            <person name="Dyson Z.A."/>
            <person name="Tucci J."/>
            <person name="Seviour R.J."/>
            <person name="Petrovski S."/>
        </authorList>
    </citation>
    <scope>NUCLEOTIDE SEQUENCE [LARGE SCALE GENOMIC DNA]</scope>
</reference>
<keyword evidence="2" id="KW-1185">Reference proteome</keyword>
<protein>
    <submittedName>
        <fullName evidence="1">Uncharacterized protein</fullName>
    </submittedName>
</protein>
<dbReference type="RefSeq" id="YP_009187097.1">
    <property type="nucleotide sequence ID" value="NC_028653.1"/>
</dbReference>
<dbReference type="OrthoDB" id="17141at10239"/>
<proteinExistence type="predicted"/>
<dbReference type="GeneID" id="26515993"/>
<evidence type="ECO:0000313" key="1">
    <source>
        <dbReference type="EMBL" id="AKJ72378.1"/>
    </source>
</evidence>
<sequence length="114" mass="11767">MASTNADRIAIVEYMASRGAKITPHNGDPGTTGANRIGTLEGTTTWGSGSVSGSTAKCVGSAVPFTIPANTTVTHYGMWNGNTYLRGYPMDNPITVGAAATSVDITPEARYTVP</sequence>
<accession>A0A0K0N6J8</accession>
<dbReference type="EMBL" id="KR053201">
    <property type="protein sequence ID" value="AKJ72378.1"/>
    <property type="molecule type" value="Genomic_DNA"/>
</dbReference>
<evidence type="ECO:0000313" key="2">
    <source>
        <dbReference type="Proteomes" id="UP000204476"/>
    </source>
</evidence>
<gene>
    <name evidence="1" type="ORF">GTE8_35</name>
</gene>